<feature type="compositionally biased region" description="Low complexity" evidence="3">
    <location>
        <begin position="364"/>
        <end position="401"/>
    </location>
</feature>
<dbReference type="InterPro" id="IPR020471">
    <property type="entry name" value="AKR"/>
</dbReference>
<evidence type="ECO:0000256" key="3">
    <source>
        <dbReference type="SAM" id="MobiDB-lite"/>
    </source>
</evidence>
<evidence type="ECO:0000313" key="6">
    <source>
        <dbReference type="Proteomes" id="UP000682877"/>
    </source>
</evidence>
<dbReference type="FunFam" id="1.10.8.270:FF:000022">
    <property type="entry name" value="Ypt/Rab-GAP domain of gyp1p superfamily protein"/>
    <property type="match status" value="1"/>
</dbReference>
<dbReference type="SMART" id="SM00164">
    <property type="entry name" value="TBC"/>
    <property type="match status" value="1"/>
</dbReference>
<dbReference type="PROSITE" id="PS00062">
    <property type="entry name" value="ALDOKETO_REDUCTASE_2"/>
    <property type="match status" value="1"/>
</dbReference>
<proteinExistence type="predicted"/>
<dbReference type="PRINTS" id="PR00069">
    <property type="entry name" value="ALDKETRDTASE"/>
</dbReference>
<accession>A0A8S2B4J1</accession>
<feature type="region of interest" description="Disordered" evidence="3">
    <location>
        <begin position="419"/>
        <end position="440"/>
    </location>
</feature>
<dbReference type="SUPFAM" id="SSF51430">
    <property type="entry name" value="NAD(P)-linked oxidoreductase"/>
    <property type="match status" value="1"/>
</dbReference>
<evidence type="ECO:0000259" key="4">
    <source>
        <dbReference type="PROSITE" id="PS50086"/>
    </source>
</evidence>
<sequence>MALTLSTTKTFTNINCSNNTTNITTFKPLKLPLFWPWQKVKMGPLSVSPMGFGTWAWGNQLLWGYQTSMDDQLQEAFELALENGINLFDTADSYGTGRLNGQSERLLGKFIKESQVLKGKQNEVVVATKFAAYPWRLTSGQFVNACRASLDRLQIDQLGIGQLHWSTANYAPLQELVLWDGLVQMYEKGLVRAVGVSNYGPQQLVKIHDYLKTRGVPLCSAQVQFSLLSMGKEQLEIKSICDELGIRLISYSPLGLGMLTGKYSSSKLPTGPRSFLFRQILPGLEPLLLALSEIAKKRGKTMPQVAINWCICKGTVPIPGIKSVKHVEDNLGALGWKLTNDEQLQFKFLENQMKALRRSYTSTSSGNSSSSSSSLPSSSSSSLPSSSSSSPPSSNSNSSSSNSSSSWIHLRSVLFVANPSSPSSVTSSDRRRKSPWSRRKRKWALTPHQWRSLFTPEGKLRDGGVGFLKKVRSRGVDPSIRAEVWLFLLGVYDLNSTSEEREAVKTQKRKEYEKLQRRCQMLLKCGNGNTNNLEELPSDEANDQCVRFVDDYKITGSMTNQDVVSAVNTDSSDTDSCDDNEDVLLLSSFVQSDERKLEEDNSNNNSEESSSPLEAAAAEIQVEVPVHEDFSTWQRIIRLDALRADSEWATYSPYSTAITDSKARGLAESVGLKDYDHLESCRLYHAARLVAILEAYAMYDPEIGYCQGMSDLLSPILAVISEDHEAFWCFVGFMKKARHNFRLDEAGIQRQLSIVSKIIKNKDSQLYKHLENLQAEDCSFVYRMVLVMFRRELSFEQTLCLWEVMWADQAAIRAGVGKSPWSRIRQQAPPTDDLLLYAIAALVLRRKLIIQKYSSMDEIVEECNSMAGQLNVWKLLDDAHHLVVTLHDKIETLSQSQSI</sequence>
<keyword evidence="6" id="KW-1185">Reference proteome</keyword>
<feature type="domain" description="Rab-GAP TBC" evidence="4">
    <location>
        <begin position="475"/>
        <end position="809"/>
    </location>
</feature>
<reference evidence="5" key="1">
    <citation type="submission" date="2021-01" db="EMBL/GenBank/DDBJ databases">
        <authorList>
            <person name="Bezrukov I."/>
        </authorList>
    </citation>
    <scope>NUCLEOTIDE SEQUENCE</scope>
</reference>
<dbReference type="Pfam" id="PF00566">
    <property type="entry name" value="RabGAP-TBC"/>
    <property type="match status" value="1"/>
</dbReference>
<dbReference type="InterPro" id="IPR035969">
    <property type="entry name" value="Rab-GAP_TBC_sf"/>
</dbReference>
<dbReference type="Proteomes" id="UP000682877">
    <property type="component" value="Chromosome 8"/>
</dbReference>
<dbReference type="PROSITE" id="PS50086">
    <property type="entry name" value="TBC_RABGAP"/>
    <property type="match status" value="1"/>
</dbReference>
<dbReference type="InterPro" id="IPR018170">
    <property type="entry name" value="Aldo/ket_reductase_CS"/>
</dbReference>
<feature type="compositionally biased region" description="Basic residues" evidence="3">
    <location>
        <begin position="430"/>
        <end position="440"/>
    </location>
</feature>
<dbReference type="PANTHER" id="PTHR43625:SF5">
    <property type="entry name" value="PYRIDOXAL REDUCTASE, CHLOROPLASTIC"/>
    <property type="match status" value="1"/>
</dbReference>
<organism evidence="5 6">
    <name type="scientific">Arabidopsis arenosa</name>
    <name type="common">Sand rock-cress</name>
    <name type="synonym">Cardaminopsis arenosa</name>
    <dbReference type="NCBI Taxonomy" id="38785"/>
    <lineage>
        <taxon>Eukaryota</taxon>
        <taxon>Viridiplantae</taxon>
        <taxon>Streptophyta</taxon>
        <taxon>Embryophyta</taxon>
        <taxon>Tracheophyta</taxon>
        <taxon>Spermatophyta</taxon>
        <taxon>Magnoliopsida</taxon>
        <taxon>eudicotyledons</taxon>
        <taxon>Gunneridae</taxon>
        <taxon>Pentapetalae</taxon>
        <taxon>rosids</taxon>
        <taxon>malvids</taxon>
        <taxon>Brassicales</taxon>
        <taxon>Brassicaceae</taxon>
        <taxon>Camelineae</taxon>
        <taxon>Arabidopsis</taxon>
    </lineage>
</organism>
<name>A0A8S2B4J1_ARAAE</name>
<evidence type="ECO:0000256" key="2">
    <source>
        <dbReference type="ARBA" id="ARBA00023002"/>
    </source>
</evidence>
<dbReference type="Gene3D" id="1.10.8.270">
    <property type="entry name" value="putative rabgap domain of human tbc1 domain family member 14 like domains"/>
    <property type="match status" value="1"/>
</dbReference>
<dbReference type="InterPro" id="IPR023210">
    <property type="entry name" value="NADP_OxRdtase_dom"/>
</dbReference>
<keyword evidence="2" id="KW-0560">Oxidoreductase</keyword>
<dbReference type="SUPFAM" id="SSF47923">
    <property type="entry name" value="Ypt/Rab-GAP domain of gyp1p"/>
    <property type="match status" value="2"/>
</dbReference>
<feature type="compositionally biased region" description="Low complexity" evidence="3">
    <location>
        <begin position="602"/>
        <end position="615"/>
    </location>
</feature>
<evidence type="ECO:0000313" key="5">
    <source>
        <dbReference type="EMBL" id="CAE6238724.1"/>
    </source>
</evidence>
<dbReference type="Pfam" id="PF00248">
    <property type="entry name" value="Aldo_ket_red"/>
    <property type="match status" value="1"/>
</dbReference>
<protein>
    <recommendedName>
        <fullName evidence="4">Rab-GAP TBC domain-containing protein</fullName>
    </recommendedName>
</protein>
<dbReference type="Gene3D" id="3.20.20.100">
    <property type="entry name" value="NADP-dependent oxidoreductase domain"/>
    <property type="match status" value="1"/>
</dbReference>
<dbReference type="GO" id="GO:0016491">
    <property type="term" value="F:oxidoreductase activity"/>
    <property type="evidence" value="ECO:0007669"/>
    <property type="project" value="UniProtKB-KW"/>
</dbReference>
<dbReference type="Gene3D" id="1.10.472.80">
    <property type="entry name" value="Ypt/Rab-GAP domain of gyp1p, domain 3"/>
    <property type="match status" value="1"/>
</dbReference>
<dbReference type="EMBL" id="LR999458">
    <property type="protein sequence ID" value="CAE6238724.1"/>
    <property type="molecule type" value="Genomic_DNA"/>
</dbReference>
<dbReference type="InterPro" id="IPR050791">
    <property type="entry name" value="Aldo-Keto_reductase"/>
</dbReference>
<dbReference type="GO" id="GO:0005737">
    <property type="term" value="C:cytoplasm"/>
    <property type="evidence" value="ECO:0007669"/>
    <property type="project" value="TreeGrafter"/>
</dbReference>
<dbReference type="PANTHER" id="PTHR43625">
    <property type="entry name" value="AFLATOXIN B1 ALDEHYDE REDUCTASE"/>
    <property type="match status" value="1"/>
</dbReference>
<feature type="region of interest" description="Disordered" evidence="3">
    <location>
        <begin position="360"/>
        <end position="401"/>
    </location>
</feature>
<dbReference type="InterPro" id="IPR036812">
    <property type="entry name" value="NAD(P)_OxRdtase_dom_sf"/>
</dbReference>
<feature type="region of interest" description="Disordered" evidence="3">
    <location>
        <begin position="594"/>
        <end position="615"/>
    </location>
</feature>
<evidence type="ECO:0000256" key="1">
    <source>
        <dbReference type="ARBA" id="ARBA00022857"/>
    </source>
</evidence>
<dbReference type="AlphaFoldDB" id="A0A8S2B4J1"/>
<dbReference type="CDD" id="cd19093">
    <property type="entry name" value="AKR_AtPLR-like"/>
    <property type="match status" value="1"/>
</dbReference>
<keyword evidence="1" id="KW-0521">NADP</keyword>
<dbReference type="InterPro" id="IPR000195">
    <property type="entry name" value="Rab-GAP-TBC_dom"/>
</dbReference>
<gene>
    <name evidence="5" type="ORF">AARE701A_LOCUS21419</name>
</gene>